<dbReference type="Proteomes" id="UP000223330">
    <property type="component" value="Segment"/>
</dbReference>
<reference evidence="1 2" key="1">
    <citation type="journal article" date="2016" name="Sci. Rep.">
        <title>Comparative genomics and functional analysis of the 936 group of lactococcal Siphoviridae phages.</title>
        <authorList>
            <person name="Murphy J."/>
            <person name="Bottacini F."/>
            <person name="Mahony J."/>
            <person name="Kelleher P."/>
            <person name="Neve H."/>
            <person name="Zomer A."/>
            <person name="Nauta A."/>
            <person name="van Sinderen D."/>
        </authorList>
    </citation>
    <scope>NUCLEOTIDE SEQUENCE [LARGE SCALE GENOMIC DNA]</scope>
</reference>
<evidence type="ECO:0000313" key="2">
    <source>
        <dbReference type="Proteomes" id="UP000223330"/>
    </source>
</evidence>
<dbReference type="EMBL" id="KP793119">
    <property type="protein sequence ID" value="ALM64943.1"/>
    <property type="molecule type" value="Genomic_DNA"/>
</dbReference>
<name>A0A126HEC8_9CAUD</name>
<sequence>MVEKFILHPIEKEPRIEKELREKMEAFDGSIESYIIAGKWLQKNGYRVLSEFYWLPHIYKK</sequence>
<protein>
    <submittedName>
        <fullName evidence="1">Uncharacterized protein</fullName>
    </submittedName>
</protein>
<evidence type="ECO:0000313" key="1">
    <source>
        <dbReference type="EMBL" id="ALM64943.1"/>
    </source>
</evidence>
<organism evidence="1 2">
    <name type="scientific">Lactococcus phage 936 group phage Phi10.5</name>
    <dbReference type="NCBI Taxonomy" id="1636555"/>
    <lineage>
        <taxon>Viruses</taxon>
        <taxon>Duplodnaviria</taxon>
        <taxon>Heunggongvirae</taxon>
        <taxon>Uroviricota</taxon>
        <taxon>Caudoviricetes</taxon>
        <taxon>Skunavirus</taxon>
        <taxon>Skunavirus sv3R16S</taxon>
    </lineage>
</organism>
<accession>A0A126HEC8</accession>
<proteinExistence type="predicted"/>
<gene>
    <name evidence="1" type="ORF">Phi105_44</name>
</gene>